<dbReference type="GO" id="GO:0005975">
    <property type="term" value="P:carbohydrate metabolic process"/>
    <property type="evidence" value="ECO:0007669"/>
    <property type="project" value="InterPro"/>
</dbReference>
<evidence type="ECO:0000256" key="10">
    <source>
        <dbReference type="HAMAP-Rule" id="MF_00495"/>
    </source>
</evidence>
<dbReference type="InterPro" id="IPR037512">
    <property type="entry name" value="PGPase_prok"/>
</dbReference>
<dbReference type="InterPro" id="IPR050155">
    <property type="entry name" value="HAD-like_hydrolase_sf"/>
</dbReference>
<reference evidence="11 14" key="2">
    <citation type="submission" date="2020-10" db="EMBL/GenBank/DDBJ databases">
        <title>Genome sequences of Pseudomonas isolates.</title>
        <authorList>
            <person name="Wessels L."/>
            <person name="Reich F."/>
            <person name="Hammerl J."/>
        </authorList>
    </citation>
    <scope>NUCLEOTIDE SEQUENCE [LARGE SCALE GENOMIC DNA]</scope>
    <source>
        <strain evidence="11 14">20-MO00624-0</strain>
    </source>
</reference>
<feature type="binding site" evidence="10">
    <location>
        <position position="184"/>
    </location>
    <ligand>
        <name>Mg(2+)</name>
        <dbReference type="ChEBI" id="CHEBI:18420"/>
    </ligand>
</feature>
<dbReference type="FunFam" id="3.40.50.1000:FF:000022">
    <property type="entry name" value="Phosphoglycolate phosphatase"/>
    <property type="match status" value="1"/>
</dbReference>
<dbReference type="CDD" id="cd16417">
    <property type="entry name" value="HAD_PGPase"/>
    <property type="match status" value="1"/>
</dbReference>
<dbReference type="PANTHER" id="PTHR43434:SF1">
    <property type="entry name" value="PHOSPHOGLYCOLATE PHOSPHATASE"/>
    <property type="match status" value="1"/>
</dbReference>
<dbReference type="SFLD" id="SFLDS00003">
    <property type="entry name" value="Haloacid_Dehalogenase"/>
    <property type="match status" value="1"/>
</dbReference>
<evidence type="ECO:0000313" key="14">
    <source>
        <dbReference type="Proteomes" id="UP000626180"/>
    </source>
</evidence>
<name>A0A2X2CTC2_PSELU</name>
<evidence type="ECO:0000256" key="1">
    <source>
        <dbReference type="ARBA" id="ARBA00000830"/>
    </source>
</evidence>
<dbReference type="Pfam" id="PF13419">
    <property type="entry name" value="HAD_2"/>
    <property type="match status" value="1"/>
</dbReference>
<dbReference type="InterPro" id="IPR036412">
    <property type="entry name" value="HAD-like_sf"/>
</dbReference>
<evidence type="ECO:0000313" key="13">
    <source>
        <dbReference type="Proteomes" id="UP000250443"/>
    </source>
</evidence>
<feature type="binding site" evidence="10">
    <location>
        <position position="21"/>
    </location>
    <ligand>
        <name>Mg(2+)</name>
        <dbReference type="ChEBI" id="CHEBI:18420"/>
    </ligand>
</feature>
<dbReference type="SFLD" id="SFLDG01135">
    <property type="entry name" value="C1.5.6:_HAD__Beta-PGM__Phospha"/>
    <property type="match status" value="1"/>
</dbReference>
<dbReference type="Gene3D" id="3.40.50.1000">
    <property type="entry name" value="HAD superfamily/HAD-like"/>
    <property type="match status" value="1"/>
</dbReference>
<dbReference type="InterPro" id="IPR006439">
    <property type="entry name" value="HAD-SF_hydro_IA"/>
</dbReference>
<dbReference type="HAMAP" id="MF_00495">
    <property type="entry name" value="GPH_hydrolase_bact"/>
    <property type="match status" value="1"/>
</dbReference>
<dbReference type="UniPathway" id="UPA00865">
    <property type="reaction ID" value="UER00834"/>
</dbReference>
<dbReference type="InterPro" id="IPR041492">
    <property type="entry name" value="HAD_2"/>
</dbReference>
<evidence type="ECO:0000256" key="5">
    <source>
        <dbReference type="ARBA" id="ARBA00013078"/>
    </source>
</evidence>
<comment type="similarity">
    <text evidence="4 10">Belongs to the HAD-like hydrolase superfamily. CbbY/CbbZ/Gph/YieH family.</text>
</comment>
<dbReference type="GO" id="GO:0046872">
    <property type="term" value="F:metal ion binding"/>
    <property type="evidence" value="ECO:0007669"/>
    <property type="project" value="UniProtKB-KW"/>
</dbReference>
<keyword evidence="14" id="KW-1185">Reference proteome</keyword>
<dbReference type="EMBL" id="JADMCD010000004">
    <property type="protein sequence ID" value="MBF8640975.1"/>
    <property type="molecule type" value="Genomic_DNA"/>
</dbReference>
<comment type="catalytic activity">
    <reaction evidence="1 10">
        <text>2-phosphoglycolate + H2O = glycolate + phosphate</text>
        <dbReference type="Rhea" id="RHEA:14369"/>
        <dbReference type="ChEBI" id="CHEBI:15377"/>
        <dbReference type="ChEBI" id="CHEBI:29805"/>
        <dbReference type="ChEBI" id="CHEBI:43474"/>
        <dbReference type="ChEBI" id="CHEBI:58033"/>
        <dbReference type="EC" id="3.1.3.18"/>
    </reaction>
</comment>
<keyword evidence="7 10" id="KW-0378">Hydrolase</keyword>
<evidence type="ECO:0000256" key="4">
    <source>
        <dbReference type="ARBA" id="ARBA00006171"/>
    </source>
</evidence>
<keyword evidence="6 10" id="KW-0479">Metal-binding</keyword>
<dbReference type="Proteomes" id="UP000626180">
    <property type="component" value="Unassembled WGS sequence"/>
</dbReference>
<gene>
    <name evidence="12" type="primary">gph_3</name>
    <name evidence="11" type="ORF">IRZ65_09780</name>
    <name evidence="12" type="ORF">NCTC11842_04220</name>
</gene>
<dbReference type="Gene3D" id="1.10.150.240">
    <property type="entry name" value="Putative phosphatase, domain 2"/>
    <property type="match status" value="1"/>
</dbReference>
<comment type="pathway">
    <text evidence="3 10">Organic acid metabolism; glycolate biosynthesis; glycolate from 2-phosphoglycolate: step 1/1.</text>
</comment>
<evidence type="ECO:0000256" key="9">
    <source>
        <dbReference type="ARBA" id="ARBA00023277"/>
    </source>
</evidence>
<dbReference type="GO" id="GO:0046295">
    <property type="term" value="P:glycolate biosynthetic process"/>
    <property type="evidence" value="ECO:0007669"/>
    <property type="project" value="UniProtKB-UniRule"/>
</dbReference>
<protein>
    <recommendedName>
        <fullName evidence="5 10">Phosphoglycolate phosphatase</fullName>
        <shortName evidence="10">PGP</shortName>
        <shortName evidence="10">PGPase</shortName>
        <ecNumber evidence="5 10">3.1.3.18</ecNumber>
    </recommendedName>
</protein>
<accession>A0A2X2CTC2</accession>
<dbReference type="NCBIfam" id="NF009695">
    <property type="entry name" value="PRK13222.1-2"/>
    <property type="match status" value="1"/>
</dbReference>
<dbReference type="InterPro" id="IPR023214">
    <property type="entry name" value="HAD_sf"/>
</dbReference>
<evidence type="ECO:0000313" key="11">
    <source>
        <dbReference type="EMBL" id="MBF8640975.1"/>
    </source>
</evidence>
<dbReference type="NCBIfam" id="TIGR01549">
    <property type="entry name" value="HAD-SF-IA-v1"/>
    <property type="match status" value="1"/>
</dbReference>
<dbReference type="NCBIfam" id="TIGR01449">
    <property type="entry name" value="PGP_bact"/>
    <property type="match status" value="1"/>
</dbReference>
<dbReference type="EC" id="3.1.3.18" evidence="5 10"/>
<dbReference type="PANTHER" id="PTHR43434">
    <property type="entry name" value="PHOSPHOGLYCOLATE PHOSPHATASE"/>
    <property type="match status" value="1"/>
</dbReference>
<reference evidence="12 13" key="1">
    <citation type="submission" date="2018-06" db="EMBL/GenBank/DDBJ databases">
        <authorList>
            <consortium name="Pathogen Informatics"/>
            <person name="Doyle S."/>
        </authorList>
    </citation>
    <scope>NUCLEOTIDE SEQUENCE [LARGE SCALE GENOMIC DNA]</scope>
    <source>
        <strain evidence="12 13">NCTC11842</strain>
    </source>
</reference>
<evidence type="ECO:0000256" key="2">
    <source>
        <dbReference type="ARBA" id="ARBA00001946"/>
    </source>
</evidence>
<organism evidence="12 13">
    <name type="scientific">Pseudomonas luteola</name>
    <dbReference type="NCBI Taxonomy" id="47886"/>
    <lineage>
        <taxon>Bacteria</taxon>
        <taxon>Pseudomonadati</taxon>
        <taxon>Pseudomonadota</taxon>
        <taxon>Gammaproteobacteria</taxon>
        <taxon>Pseudomonadales</taxon>
        <taxon>Pseudomonadaceae</taxon>
        <taxon>Pseudomonas</taxon>
    </lineage>
</organism>
<evidence type="ECO:0000256" key="7">
    <source>
        <dbReference type="ARBA" id="ARBA00022801"/>
    </source>
</evidence>
<dbReference type="AlphaFoldDB" id="A0A2X2CTC2"/>
<dbReference type="InterPro" id="IPR023198">
    <property type="entry name" value="PGP-like_dom2"/>
</dbReference>
<comment type="function">
    <text evidence="10">Specifically catalyzes the dephosphorylation of 2-phosphoglycolate. Is involved in the dissimilation of the intracellular 2-phosphoglycolate formed during the DNA repair of 3'-phosphoglycolate ends, a major class of DNA lesions induced by oxidative stress.</text>
</comment>
<dbReference type="GO" id="GO:0006281">
    <property type="term" value="P:DNA repair"/>
    <property type="evidence" value="ECO:0007669"/>
    <property type="project" value="TreeGrafter"/>
</dbReference>
<dbReference type="Proteomes" id="UP000250443">
    <property type="component" value="Unassembled WGS sequence"/>
</dbReference>
<evidence type="ECO:0000256" key="6">
    <source>
        <dbReference type="ARBA" id="ARBA00022723"/>
    </source>
</evidence>
<evidence type="ECO:0000256" key="3">
    <source>
        <dbReference type="ARBA" id="ARBA00004818"/>
    </source>
</evidence>
<keyword evidence="8 10" id="KW-0460">Magnesium</keyword>
<feature type="active site" description="Nucleophile" evidence="10">
    <location>
        <position position="21"/>
    </location>
</feature>
<dbReference type="GO" id="GO:0005829">
    <property type="term" value="C:cytosol"/>
    <property type="evidence" value="ECO:0007669"/>
    <property type="project" value="TreeGrafter"/>
</dbReference>
<dbReference type="EMBL" id="UAUF01000014">
    <property type="protein sequence ID" value="SPZ11992.1"/>
    <property type="molecule type" value="Genomic_DNA"/>
</dbReference>
<dbReference type="GO" id="GO:0008967">
    <property type="term" value="F:phosphoglycolate phosphatase activity"/>
    <property type="evidence" value="ECO:0007669"/>
    <property type="project" value="UniProtKB-UniRule"/>
</dbReference>
<evidence type="ECO:0000313" key="12">
    <source>
        <dbReference type="EMBL" id="SPZ11992.1"/>
    </source>
</evidence>
<proteinExistence type="inferred from homology"/>
<dbReference type="SUPFAM" id="SSF56784">
    <property type="entry name" value="HAD-like"/>
    <property type="match status" value="1"/>
</dbReference>
<sequence>MSQGVLETLFDGKQPRLIMFDLDGTLLDSAPDLAAAVDAMLETLGRPPAGLDKVRLWIGNGARVLVRRALADQMEHSHITEAEADEALSLFMSLYGGSHELTVVYPGVQEALATLKAKGIAMAVITNKPERFVGPLLDDMQLGDFFSWIVGGDTLPQQKPDPAGLLYVMGKAGAKPDDALFIGDSRNDIRAARAAGVRCVAMTYGYNHGQPIADESPDWLLDDLRQLLA</sequence>
<evidence type="ECO:0000256" key="8">
    <source>
        <dbReference type="ARBA" id="ARBA00022842"/>
    </source>
</evidence>
<dbReference type="RefSeq" id="WP_010795968.1">
    <property type="nucleotide sequence ID" value="NZ_FQYS01000004.1"/>
</dbReference>
<keyword evidence="9 10" id="KW-0119">Carbohydrate metabolism</keyword>
<dbReference type="SFLD" id="SFLDG01129">
    <property type="entry name" value="C1.5:_HAD__Beta-PGM__Phosphata"/>
    <property type="match status" value="1"/>
</dbReference>
<dbReference type="NCBIfam" id="TIGR01509">
    <property type="entry name" value="HAD-SF-IA-v3"/>
    <property type="match status" value="1"/>
</dbReference>
<comment type="cofactor">
    <cofactor evidence="2 10">
        <name>Mg(2+)</name>
        <dbReference type="ChEBI" id="CHEBI:18420"/>
    </cofactor>
</comment>
<dbReference type="PRINTS" id="PR00413">
    <property type="entry name" value="HADHALOGNASE"/>
</dbReference>
<feature type="binding site" evidence="10">
    <location>
        <position position="23"/>
    </location>
    <ligand>
        <name>Mg(2+)</name>
        <dbReference type="ChEBI" id="CHEBI:18420"/>
    </ligand>
</feature>